<evidence type="ECO:0000313" key="3">
    <source>
        <dbReference type="Proteomes" id="UP000015545"/>
    </source>
</evidence>
<keyword evidence="1" id="KW-0175">Coiled coil</keyword>
<keyword evidence="3" id="KW-1185">Reference proteome</keyword>
<evidence type="ECO:0000313" key="2">
    <source>
        <dbReference type="EMBL" id="AGS82096.1"/>
    </source>
</evidence>
<dbReference type="Proteomes" id="UP000015545">
    <property type="component" value="Segment"/>
</dbReference>
<name>S5WKK3_9CAUD</name>
<accession>S5WKK3</accession>
<dbReference type="RefSeq" id="YP_008433543.1">
    <property type="nucleotide sequence ID" value="NC_022096.1"/>
</dbReference>
<organism evidence="2 3">
    <name type="scientific">Pseudomonas phage PaBG</name>
    <dbReference type="NCBI Taxonomy" id="1335230"/>
    <lineage>
        <taxon>Viruses</taxon>
        <taxon>Duplodnaviria</taxon>
        <taxon>Heunggongvirae</taxon>
        <taxon>Uroviricota</taxon>
        <taxon>Caudoviricetes</taxon>
        <taxon>Baikalvirus</taxon>
        <taxon>Baikalvirus PaBG</taxon>
    </lineage>
</organism>
<reference evidence="2 3" key="1">
    <citation type="journal article" date="2014" name="Genome Announc.">
        <title>Complete Genome Sequence of the Novel Giant Pseudomonas Phage PaBG.</title>
        <authorList>
            <person name="Sykilinda N.N."/>
            <person name="Bondar A.A."/>
            <person name="Gorshkova A.S."/>
            <person name="Kurochkina L.P."/>
            <person name="Kulikov E.E."/>
            <person name="Shneider M.M."/>
            <person name="Kadykov V.A."/>
            <person name="Solovjeva N.V."/>
            <person name="Kabilov M.R."/>
            <person name="Mesyanzhinov V.V."/>
            <person name="Vlassov V.V."/>
            <person name="Drukker V.V."/>
            <person name="Miroshnikov K.A."/>
        </authorList>
    </citation>
    <scope>NUCLEOTIDE SEQUENCE [LARGE SCALE GENOMIC DNA]</scope>
</reference>
<dbReference type="EMBL" id="KF147891">
    <property type="protein sequence ID" value="AGS82096.1"/>
    <property type="molecule type" value="Genomic_DNA"/>
</dbReference>
<proteinExistence type="predicted"/>
<gene>
    <name evidence="2" type="ORF">PaBG_00212</name>
</gene>
<sequence length="116" mass="13521">MQLLIAMASAEDTLNERIRAQRKKLQDIRRQLQLFNRIRPLRASIKRNLTTAKNTKDDNTLKRLKVERRNAAARIAVLEKSLTSKSSEAQLKEQLKRQSERLNDLNTKLRELRTAA</sequence>
<evidence type="ECO:0000256" key="1">
    <source>
        <dbReference type="SAM" id="Coils"/>
    </source>
</evidence>
<dbReference type="KEGG" id="vg:16574898"/>
<protein>
    <submittedName>
        <fullName evidence="2">Uncharacterized protein</fullName>
    </submittedName>
</protein>
<feature type="coiled-coil region" evidence="1">
    <location>
        <begin position="61"/>
        <end position="115"/>
    </location>
</feature>